<feature type="compositionally biased region" description="Polar residues" evidence="8">
    <location>
        <begin position="147"/>
        <end position="158"/>
    </location>
</feature>
<reference evidence="10" key="1">
    <citation type="journal article" date="2023" name="Mol. Phylogenet. Evol.">
        <title>Genome-scale phylogeny and comparative genomics of the fungal order Sordariales.</title>
        <authorList>
            <person name="Hensen N."/>
            <person name="Bonometti L."/>
            <person name="Westerberg I."/>
            <person name="Brannstrom I.O."/>
            <person name="Guillou S."/>
            <person name="Cros-Aarteil S."/>
            <person name="Calhoun S."/>
            <person name="Haridas S."/>
            <person name="Kuo A."/>
            <person name="Mondo S."/>
            <person name="Pangilinan J."/>
            <person name="Riley R."/>
            <person name="LaButti K."/>
            <person name="Andreopoulos B."/>
            <person name="Lipzen A."/>
            <person name="Chen C."/>
            <person name="Yan M."/>
            <person name="Daum C."/>
            <person name="Ng V."/>
            <person name="Clum A."/>
            <person name="Steindorff A."/>
            <person name="Ohm R.A."/>
            <person name="Martin F."/>
            <person name="Silar P."/>
            <person name="Natvig D.O."/>
            <person name="Lalanne C."/>
            <person name="Gautier V."/>
            <person name="Ament-Velasquez S.L."/>
            <person name="Kruys A."/>
            <person name="Hutchinson M.I."/>
            <person name="Powell A.J."/>
            <person name="Barry K."/>
            <person name="Miller A.N."/>
            <person name="Grigoriev I.V."/>
            <person name="Debuchy R."/>
            <person name="Gladieux P."/>
            <person name="Hiltunen Thoren M."/>
            <person name="Johannesson H."/>
        </authorList>
    </citation>
    <scope>NUCLEOTIDE SEQUENCE</scope>
    <source>
        <strain evidence="10">CBS 314.62</strain>
    </source>
</reference>
<dbReference type="Pfam" id="PF04082">
    <property type="entry name" value="Fungal_trans"/>
    <property type="match status" value="1"/>
</dbReference>
<dbReference type="SMART" id="SM00066">
    <property type="entry name" value="GAL4"/>
    <property type="match status" value="1"/>
</dbReference>
<feature type="region of interest" description="Disordered" evidence="8">
    <location>
        <begin position="782"/>
        <end position="821"/>
    </location>
</feature>
<dbReference type="PROSITE" id="PS50048">
    <property type="entry name" value="ZN2_CY6_FUNGAL_2"/>
    <property type="match status" value="1"/>
</dbReference>
<protein>
    <submittedName>
        <fullName evidence="10">Fungal-specific transcription factor domain-containing protein</fullName>
    </submittedName>
</protein>
<dbReference type="CDD" id="cd12148">
    <property type="entry name" value="fungal_TF_MHR"/>
    <property type="match status" value="1"/>
</dbReference>
<dbReference type="InterPro" id="IPR036864">
    <property type="entry name" value="Zn2-C6_fun-type_DNA-bd_sf"/>
</dbReference>
<proteinExistence type="predicted"/>
<evidence type="ECO:0000256" key="5">
    <source>
        <dbReference type="ARBA" id="ARBA00023125"/>
    </source>
</evidence>
<feature type="region of interest" description="Disordered" evidence="8">
    <location>
        <begin position="191"/>
        <end position="234"/>
    </location>
</feature>
<name>A0AAE0XCX8_9PEZI</name>
<dbReference type="GO" id="GO:0008270">
    <property type="term" value="F:zinc ion binding"/>
    <property type="evidence" value="ECO:0007669"/>
    <property type="project" value="InterPro"/>
</dbReference>
<keyword evidence="4" id="KW-0805">Transcription regulation</keyword>
<dbReference type="EMBL" id="JAULSO010000002">
    <property type="protein sequence ID" value="KAK3690324.1"/>
    <property type="molecule type" value="Genomic_DNA"/>
</dbReference>
<dbReference type="PROSITE" id="PS00463">
    <property type="entry name" value="ZN2_CY6_FUNGAL_1"/>
    <property type="match status" value="1"/>
</dbReference>
<feature type="compositionally biased region" description="Polar residues" evidence="8">
    <location>
        <begin position="193"/>
        <end position="202"/>
    </location>
</feature>
<dbReference type="Pfam" id="PF00172">
    <property type="entry name" value="Zn_clus"/>
    <property type="match status" value="1"/>
</dbReference>
<dbReference type="GO" id="GO:0006351">
    <property type="term" value="P:DNA-templated transcription"/>
    <property type="evidence" value="ECO:0007669"/>
    <property type="project" value="InterPro"/>
</dbReference>
<feature type="region of interest" description="Disordered" evidence="8">
    <location>
        <begin position="884"/>
        <end position="930"/>
    </location>
</feature>
<evidence type="ECO:0000313" key="10">
    <source>
        <dbReference type="EMBL" id="KAK3690324.1"/>
    </source>
</evidence>
<feature type="compositionally biased region" description="Polar residues" evidence="8">
    <location>
        <begin position="960"/>
        <end position="974"/>
    </location>
</feature>
<comment type="caution">
    <text evidence="10">The sequence shown here is derived from an EMBL/GenBank/DDBJ whole genome shotgun (WGS) entry which is preliminary data.</text>
</comment>
<dbReference type="PANTHER" id="PTHR31313:SF81">
    <property type="entry name" value="TY1 ENHANCER ACTIVATOR"/>
    <property type="match status" value="1"/>
</dbReference>
<dbReference type="CDD" id="cd00067">
    <property type="entry name" value="GAL4"/>
    <property type="match status" value="1"/>
</dbReference>
<feature type="region of interest" description="Disordered" evidence="8">
    <location>
        <begin position="121"/>
        <end position="179"/>
    </location>
</feature>
<feature type="compositionally biased region" description="Low complexity" evidence="8">
    <location>
        <begin position="20"/>
        <end position="40"/>
    </location>
</feature>
<evidence type="ECO:0000313" key="11">
    <source>
        <dbReference type="Proteomes" id="UP001270362"/>
    </source>
</evidence>
<evidence type="ECO:0000256" key="4">
    <source>
        <dbReference type="ARBA" id="ARBA00023015"/>
    </source>
</evidence>
<evidence type="ECO:0000256" key="6">
    <source>
        <dbReference type="ARBA" id="ARBA00023163"/>
    </source>
</evidence>
<dbReference type="InterPro" id="IPR051615">
    <property type="entry name" value="Transcr_Regulatory_Elem"/>
</dbReference>
<gene>
    <name evidence="10" type="ORF">B0T22DRAFT_515557</name>
</gene>
<feature type="compositionally biased region" description="Basic and acidic residues" evidence="8">
    <location>
        <begin position="212"/>
        <end position="223"/>
    </location>
</feature>
<dbReference type="SUPFAM" id="SSF57701">
    <property type="entry name" value="Zn2/Cys6 DNA-binding domain"/>
    <property type="match status" value="1"/>
</dbReference>
<evidence type="ECO:0000256" key="3">
    <source>
        <dbReference type="ARBA" id="ARBA00022833"/>
    </source>
</evidence>
<dbReference type="InterPro" id="IPR001138">
    <property type="entry name" value="Zn2Cys6_DnaBD"/>
</dbReference>
<comment type="subcellular location">
    <subcellularLocation>
        <location evidence="1">Nucleus</location>
    </subcellularLocation>
</comment>
<accession>A0AAE0XCX8</accession>
<keyword evidence="3" id="KW-0862">Zinc</keyword>
<evidence type="ECO:0000256" key="1">
    <source>
        <dbReference type="ARBA" id="ARBA00004123"/>
    </source>
</evidence>
<keyword evidence="5" id="KW-0238">DNA-binding</keyword>
<feature type="domain" description="Zn(2)-C6 fungal-type" evidence="9">
    <location>
        <begin position="55"/>
        <end position="87"/>
    </location>
</feature>
<organism evidence="10 11">
    <name type="scientific">Podospora appendiculata</name>
    <dbReference type="NCBI Taxonomy" id="314037"/>
    <lineage>
        <taxon>Eukaryota</taxon>
        <taxon>Fungi</taxon>
        <taxon>Dikarya</taxon>
        <taxon>Ascomycota</taxon>
        <taxon>Pezizomycotina</taxon>
        <taxon>Sordariomycetes</taxon>
        <taxon>Sordariomycetidae</taxon>
        <taxon>Sordariales</taxon>
        <taxon>Podosporaceae</taxon>
        <taxon>Podospora</taxon>
    </lineage>
</organism>
<feature type="compositionally biased region" description="Low complexity" evidence="8">
    <location>
        <begin position="590"/>
        <end position="602"/>
    </location>
</feature>
<reference evidence="10" key="2">
    <citation type="submission" date="2023-06" db="EMBL/GenBank/DDBJ databases">
        <authorList>
            <consortium name="Lawrence Berkeley National Laboratory"/>
            <person name="Haridas S."/>
            <person name="Hensen N."/>
            <person name="Bonometti L."/>
            <person name="Westerberg I."/>
            <person name="Brannstrom I.O."/>
            <person name="Guillou S."/>
            <person name="Cros-Aarteil S."/>
            <person name="Calhoun S."/>
            <person name="Kuo A."/>
            <person name="Mondo S."/>
            <person name="Pangilinan J."/>
            <person name="Riley R."/>
            <person name="Labutti K."/>
            <person name="Andreopoulos B."/>
            <person name="Lipzen A."/>
            <person name="Chen C."/>
            <person name="Yanf M."/>
            <person name="Daum C."/>
            <person name="Ng V."/>
            <person name="Clum A."/>
            <person name="Steindorff A."/>
            <person name="Ohm R."/>
            <person name="Martin F."/>
            <person name="Silar P."/>
            <person name="Natvig D."/>
            <person name="Lalanne C."/>
            <person name="Gautier V."/>
            <person name="Ament-Velasquez S.L."/>
            <person name="Kruys A."/>
            <person name="Hutchinson M.I."/>
            <person name="Powell A.J."/>
            <person name="Barry K."/>
            <person name="Miller A.N."/>
            <person name="Grigoriev I.V."/>
            <person name="Debuchy R."/>
            <person name="Gladieux P."/>
            <person name="Thoren M.H."/>
            <person name="Johannesson H."/>
        </authorList>
    </citation>
    <scope>NUCLEOTIDE SEQUENCE</scope>
    <source>
        <strain evidence="10">CBS 314.62</strain>
    </source>
</reference>
<dbReference type="Proteomes" id="UP001270362">
    <property type="component" value="Unassembled WGS sequence"/>
</dbReference>
<keyword evidence="2" id="KW-0479">Metal-binding</keyword>
<feature type="region of interest" description="Disordered" evidence="8">
    <location>
        <begin position="1"/>
        <end position="50"/>
    </location>
</feature>
<keyword evidence="7" id="KW-0539">Nucleus</keyword>
<dbReference type="GO" id="GO:0003677">
    <property type="term" value="F:DNA binding"/>
    <property type="evidence" value="ECO:0007669"/>
    <property type="project" value="UniProtKB-KW"/>
</dbReference>
<feature type="compositionally biased region" description="Low complexity" evidence="8">
    <location>
        <begin position="891"/>
        <end position="903"/>
    </location>
</feature>
<dbReference type="GO" id="GO:0005634">
    <property type="term" value="C:nucleus"/>
    <property type="evidence" value="ECO:0007669"/>
    <property type="project" value="UniProtKB-SubCell"/>
</dbReference>
<dbReference type="InterPro" id="IPR007219">
    <property type="entry name" value="XnlR_reg_dom"/>
</dbReference>
<dbReference type="PANTHER" id="PTHR31313">
    <property type="entry name" value="TY1 ENHANCER ACTIVATOR"/>
    <property type="match status" value="1"/>
</dbReference>
<evidence type="ECO:0000256" key="2">
    <source>
        <dbReference type="ARBA" id="ARBA00022723"/>
    </source>
</evidence>
<dbReference type="Gene3D" id="4.10.240.10">
    <property type="entry name" value="Zn(2)-C6 fungal-type DNA-binding domain"/>
    <property type="match status" value="1"/>
</dbReference>
<feature type="compositionally biased region" description="Polar residues" evidence="8">
    <location>
        <begin position="1"/>
        <end position="12"/>
    </location>
</feature>
<dbReference type="AlphaFoldDB" id="A0AAE0XCX8"/>
<dbReference type="GO" id="GO:0000981">
    <property type="term" value="F:DNA-binding transcription factor activity, RNA polymerase II-specific"/>
    <property type="evidence" value="ECO:0007669"/>
    <property type="project" value="InterPro"/>
</dbReference>
<evidence type="ECO:0000256" key="7">
    <source>
        <dbReference type="ARBA" id="ARBA00023242"/>
    </source>
</evidence>
<dbReference type="SMART" id="SM00906">
    <property type="entry name" value="Fungal_trans"/>
    <property type="match status" value="1"/>
</dbReference>
<feature type="region of interest" description="Disordered" evidence="8">
    <location>
        <begin position="942"/>
        <end position="976"/>
    </location>
</feature>
<evidence type="ECO:0000256" key="8">
    <source>
        <dbReference type="SAM" id="MobiDB-lite"/>
    </source>
</evidence>
<keyword evidence="6" id="KW-0804">Transcription</keyword>
<feature type="region of interest" description="Disordered" evidence="8">
    <location>
        <begin position="586"/>
        <end position="613"/>
    </location>
</feature>
<keyword evidence="11" id="KW-1185">Reference proteome</keyword>
<sequence>MDRITPTPTASGSYKGRSPSEAASDTSSQDQSSPSATQTSRPPTKHQIRHRASVACASCRERRIRCVVPEGASECTQCKRTGAECVIKNDDERRRPISKAYMSSLSNRIELLEGLLQERGVVPPPAIHPPKTRQEAQASQQHEQEQTPARDTPQPSDSNIRKSPESQTGTLPGNGRDELNLHDFRQAGRAMSNMCSSQQHSMDSLLLSGLNPDHDDSGRRGMSDKGISSSEQTSTVRRFYGPTANVHVYGQVSCQPYSRGPPEQARRAERVIRALSPVTRDYLMSCFWSHYNPAYQVVDQDTFEADQNTQDPRFYSSFLHITMLAGGYRFADREREDVKRMTLGNWESTLHRESKYMLDIELERPGGVPSVQALLILADLEGGVGRDSTGWMYSGMATRLAFDLGLHAKCTDERIPDVEKRVRRKVMMACIMYDRYLALLLGRPTSIKNQDLGIDLLPQSLSTTSTAVHIPLSSELGNTNSSGRNDVAVYQKIIELMDLAARIADSQNSSPNTANMFATNDAEENAYLNVITLDRQLQTWYRRIPEQLAWKPANIKSAPLGFFILHQQYHVCMILLHRPWAKYGPDAQDSSSNSRYPSPASPRQAQDDPDRFHISTNSFARNLNNPQSIDDDNRVALSRSMCTQHAVRVARIFWQHRQRLDGQKMSLPEIQHAGTAAIALMSALAHKSNELDQQSNLRYLQVISGAIYDMSRIYQPAAKMYQLLKSMLINIRAGMANPSTFDAGALVSQLHQGNVNNASRKHMLFDSSNLSPAHIDSLYSVSPARHETKPSSDGNPQPFKRARFAPSRRTSELARPAPLLFGSDPLHTALRRLSHGNDAFDSITTSGRHSPEIPALNDESDLLQFLNTTVLDIAHLAHKKRLTPELSPVANNPQPSSNSMSNQKTEHIIHSSPGQLQQQQQQQPRSEDFSTVDVTIEEWLAEPPGLSPSADALPTDHSESSTTCPRPATTTKHMQYSDLVSEAVSTPTDDDNDHNLDVIELPVAGLGRGGGIRFNAGNGSGCDVQWILDEHAARGGGEGMEDDETMSLHDLLASAEKAAGGGREREGVGAGGGVGRNLELDFFHF</sequence>
<evidence type="ECO:0000259" key="9">
    <source>
        <dbReference type="PROSITE" id="PS50048"/>
    </source>
</evidence>